<dbReference type="AlphaFoldDB" id="A0A0F9SAF3"/>
<accession>A0A0F9SAF3</accession>
<dbReference type="Pfam" id="PF02120">
    <property type="entry name" value="Flg_hook"/>
    <property type="match status" value="1"/>
</dbReference>
<protein>
    <recommendedName>
        <fullName evidence="1">Flagellar hook-length control protein-like C-terminal domain-containing protein</fullName>
    </recommendedName>
</protein>
<dbReference type="InterPro" id="IPR021136">
    <property type="entry name" value="Flagellar_hook_control-like_C"/>
</dbReference>
<name>A0A0F9SAF3_9ZZZZ</name>
<feature type="domain" description="Flagellar hook-length control protein-like C-terminal" evidence="1">
    <location>
        <begin position="441"/>
        <end position="515"/>
    </location>
</feature>
<organism evidence="2">
    <name type="scientific">marine sediment metagenome</name>
    <dbReference type="NCBI Taxonomy" id="412755"/>
    <lineage>
        <taxon>unclassified sequences</taxon>
        <taxon>metagenomes</taxon>
        <taxon>ecological metagenomes</taxon>
    </lineage>
</organism>
<evidence type="ECO:0000313" key="2">
    <source>
        <dbReference type="EMBL" id="KKN64029.1"/>
    </source>
</evidence>
<sequence>MFIQQSVQTPVGSTQDIPKKLLANLTVGQQLESTVVKPASAGEVVTIKIADSSLNIRTSVDLQAGQKLQLEVVLEQGKLALKVVPPTPDTKPTIPLDSLTNRLPEILSLKAGQQMSVEVIKILAENRLLVQTTALNNLTTGIKQPLQQFDIDITQLSKSYQLGDKLMMDIVNTKPLSIQLRTEQAPTREQLIIDRIRQLLPQSLASVNLDKMLSTANKQQLPPPVQAALQQLVTNTLDKSAVTETNVLKQALATSGVFTESQLLKTPNAMNQDFKVNVTRLLNSLEGVINQSKAELGLQPINKLPAQVLSALLSQGISPAQLLNVLLSGKNPTANNAVQTVLSAITNQDQANALIQLLTKSLSHQQQTQLTASANRQIPLQLSELIDLFKEVDSVHKKLQLNQLSMLKEPEASNVANSWLFDLPIKDKQNVDLLQVQIDKQKKQDEQDDQQWQVQLCLDTQNLGPVQANVILHGEDVKVMIRAERPESAQLLEAHLPLLNETLAKLNVSVSHISCACDEVKRILSASNDDTVATSFVDITV</sequence>
<dbReference type="EMBL" id="LAZR01000569">
    <property type="protein sequence ID" value="KKN64029.1"/>
    <property type="molecule type" value="Genomic_DNA"/>
</dbReference>
<reference evidence="2" key="1">
    <citation type="journal article" date="2015" name="Nature">
        <title>Complex archaea that bridge the gap between prokaryotes and eukaryotes.</title>
        <authorList>
            <person name="Spang A."/>
            <person name="Saw J.H."/>
            <person name="Jorgensen S.L."/>
            <person name="Zaremba-Niedzwiedzka K."/>
            <person name="Martijn J."/>
            <person name="Lind A.E."/>
            <person name="van Eijk R."/>
            <person name="Schleper C."/>
            <person name="Guy L."/>
            <person name="Ettema T.J."/>
        </authorList>
    </citation>
    <scope>NUCLEOTIDE SEQUENCE</scope>
</reference>
<dbReference type="InterPro" id="IPR038610">
    <property type="entry name" value="FliK-like_C_sf"/>
</dbReference>
<dbReference type="Gene3D" id="3.30.750.140">
    <property type="match status" value="1"/>
</dbReference>
<proteinExistence type="predicted"/>
<evidence type="ECO:0000259" key="1">
    <source>
        <dbReference type="Pfam" id="PF02120"/>
    </source>
</evidence>
<comment type="caution">
    <text evidence="2">The sequence shown here is derived from an EMBL/GenBank/DDBJ whole genome shotgun (WGS) entry which is preliminary data.</text>
</comment>
<gene>
    <name evidence="2" type="ORF">LCGC14_0495540</name>
</gene>